<evidence type="ECO:0000313" key="2">
    <source>
        <dbReference type="EMBL" id="KIW59846.1"/>
    </source>
</evidence>
<name>A0A0D2C4M8_9EURO</name>
<dbReference type="RefSeq" id="XP_013320430.1">
    <property type="nucleotide sequence ID" value="XM_013464976.1"/>
</dbReference>
<dbReference type="AlphaFoldDB" id="A0A0D2C4M8"/>
<organism evidence="2 3">
    <name type="scientific">Exophiala xenobiotica</name>
    <dbReference type="NCBI Taxonomy" id="348802"/>
    <lineage>
        <taxon>Eukaryota</taxon>
        <taxon>Fungi</taxon>
        <taxon>Dikarya</taxon>
        <taxon>Ascomycota</taxon>
        <taxon>Pezizomycotina</taxon>
        <taxon>Eurotiomycetes</taxon>
        <taxon>Chaetothyriomycetidae</taxon>
        <taxon>Chaetothyriales</taxon>
        <taxon>Herpotrichiellaceae</taxon>
        <taxon>Exophiala</taxon>
    </lineage>
</organism>
<dbReference type="HOGENOM" id="CLU_2038101_0_0_1"/>
<dbReference type="Proteomes" id="UP000054342">
    <property type="component" value="Unassembled WGS sequence"/>
</dbReference>
<sequence>MAWEDIPQWLEDVSRLENVQWSGTLESTDVHNEVDVLLGLRDMDTPPGTPGTPGTYTRSEGTLEGDEQSILKQDLAEVDDTEIVDSFGEMSEAILFLARGGLPDAFEMIDEDARESRIFGE</sequence>
<evidence type="ECO:0000313" key="3">
    <source>
        <dbReference type="Proteomes" id="UP000054342"/>
    </source>
</evidence>
<dbReference type="EMBL" id="KN847317">
    <property type="protein sequence ID" value="KIW59846.1"/>
    <property type="molecule type" value="Genomic_DNA"/>
</dbReference>
<proteinExistence type="predicted"/>
<protein>
    <submittedName>
        <fullName evidence="2">Uncharacterized protein</fullName>
    </submittedName>
</protein>
<reference evidence="2 3" key="1">
    <citation type="submission" date="2015-01" db="EMBL/GenBank/DDBJ databases">
        <title>The Genome Sequence of Exophiala xenobiotica CBS118157.</title>
        <authorList>
            <consortium name="The Broad Institute Genomics Platform"/>
            <person name="Cuomo C."/>
            <person name="de Hoog S."/>
            <person name="Gorbushina A."/>
            <person name="Stielow B."/>
            <person name="Teixiera M."/>
            <person name="Abouelleil A."/>
            <person name="Chapman S.B."/>
            <person name="Priest M."/>
            <person name="Young S.K."/>
            <person name="Wortman J."/>
            <person name="Nusbaum C."/>
            <person name="Birren B."/>
        </authorList>
    </citation>
    <scope>NUCLEOTIDE SEQUENCE [LARGE SCALE GENOMIC DNA]</scope>
    <source>
        <strain evidence="2 3">CBS 118157</strain>
    </source>
</reference>
<feature type="region of interest" description="Disordered" evidence="1">
    <location>
        <begin position="41"/>
        <end position="64"/>
    </location>
</feature>
<gene>
    <name evidence="2" type="ORF">PV05_00112</name>
</gene>
<keyword evidence="3" id="KW-1185">Reference proteome</keyword>
<evidence type="ECO:0000256" key="1">
    <source>
        <dbReference type="SAM" id="MobiDB-lite"/>
    </source>
</evidence>
<accession>A0A0D2C4M8</accession>
<dbReference type="GeneID" id="25322020"/>